<reference evidence="1 2" key="1">
    <citation type="journal article" date="2021" name="Microorganisms">
        <title>Acidisoma silvae sp. nov. and Acidisomacellulosilytica sp. nov., Two Acidophilic Bacteria Isolated from Decaying Wood, Hydrolyzing Cellulose and Producing Poly-3-hydroxybutyrate.</title>
        <authorList>
            <person name="Mieszkin S."/>
            <person name="Pouder E."/>
            <person name="Uroz S."/>
            <person name="Simon-Colin C."/>
            <person name="Alain K."/>
        </authorList>
    </citation>
    <scope>NUCLEOTIDE SEQUENCE [LARGE SCALE GENOMIC DNA]</scope>
    <source>
        <strain evidence="1 2">HW T5.17</strain>
    </source>
</reference>
<protein>
    <submittedName>
        <fullName evidence="1">Uncharacterized protein</fullName>
    </submittedName>
</protein>
<accession>A0A964E7G6</accession>
<evidence type="ECO:0000313" key="1">
    <source>
        <dbReference type="EMBL" id="MCB8883983.1"/>
    </source>
</evidence>
<evidence type="ECO:0000313" key="2">
    <source>
        <dbReference type="Proteomes" id="UP000721844"/>
    </source>
</evidence>
<proteinExistence type="predicted"/>
<name>A0A964E7G6_9PROT</name>
<dbReference type="EMBL" id="JAESVA010000020">
    <property type="protein sequence ID" value="MCB8883983.1"/>
    <property type="molecule type" value="Genomic_DNA"/>
</dbReference>
<dbReference type="AlphaFoldDB" id="A0A964E7G6"/>
<dbReference type="Proteomes" id="UP000721844">
    <property type="component" value="Unassembled WGS sequence"/>
</dbReference>
<sequence length="183" mass="20431">MSLTEPEQGDGSDWRGLIAVCLSHEEHLSPREREFIGSIRSRATLSAKQRAWLNKIAADAPGRDLDTLKEALSARLEELAESLLGTPNADTRRRREWRWGSKGSVALVIEDHGGRARGDFFTHKSGRGGGILDLVMHGRSCGLGDAIRFAKHWLGWDVPDYVPRPISENVLAARTAKREQRQR</sequence>
<dbReference type="RefSeq" id="WP_227310723.1">
    <property type="nucleotide sequence ID" value="NZ_JAESVA010000020.1"/>
</dbReference>
<comment type="caution">
    <text evidence="1">The sequence shown here is derived from an EMBL/GenBank/DDBJ whole genome shotgun (WGS) entry which is preliminary data.</text>
</comment>
<gene>
    <name evidence="1" type="ORF">ACELLULO517_27335</name>
</gene>
<keyword evidence="2" id="KW-1185">Reference proteome</keyword>
<organism evidence="1 2">
    <name type="scientific">Acidisoma cellulosilyticum</name>
    <dbReference type="NCBI Taxonomy" id="2802395"/>
    <lineage>
        <taxon>Bacteria</taxon>
        <taxon>Pseudomonadati</taxon>
        <taxon>Pseudomonadota</taxon>
        <taxon>Alphaproteobacteria</taxon>
        <taxon>Acetobacterales</taxon>
        <taxon>Acidocellaceae</taxon>
        <taxon>Acidisoma</taxon>
    </lineage>
</organism>